<keyword evidence="17" id="KW-1185">Reference proteome</keyword>
<evidence type="ECO:0000256" key="6">
    <source>
        <dbReference type="ARBA" id="ARBA00022989"/>
    </source>
</evidence>
<evidence type="ECO:0000313" key="17">
    <source>
        <dbReference type="Proteomes" id="UP001177023"/>
    </source>
</evidence>
<keyword evidence="8 13" id="KW-0406">Ion transport</keyword>
<protein>
    <submittedName>
        <fullName evidence="15">Uncharacterized protein</fullName>
    </submittedName>
</protein>
<dbReference type="GO" id="GO:0005272">
    <property type="term" value="F:sodium channel activity"/>
    <property type="evidence" value="ECO:0007669"/>
    <property type="project" value="UniProtKB-KW"/>
</dbReference>
<comment type="similarity">
    <text evidence="2 13">Belongs to the amiloride-sensitive sodium channel (TC 1.A.6) family.</text>
</comment>
<evidence type="ECO:0000313" key="15">
    <source>
        <dbReference type="EMBL" id="CAJ0568558.1"/>
    </source>
</evidence>
<organism evidence="15 17">
    <name type="scientific">Mesorhabditis spiculigera</name>
    <dbReference type="NCBI Taxonomy" id="96644"/>
    <lineage>
        <taxon>Eukaryota</taxon>
        <taxon>Metazoa</taxon>
        <taxon>Ecdysozoa</taxon>
        <taxon>Nematoda</taxon>
        <taxon>Chromadorea</taxon>
        <taxon>Rhabditida</taxon>
        <taxon>Rhabditina</taxon>
        <taxon>Rhabditomorpha</taxon>
        <taxon>Rhabditoidea</taxon>
        <taxon>Rhabditidae</taxon>
        <taxon>Mesorhabditinae</taxon>
        <taxon>Mesorhabditis</taxon>
    </lineage>
</organism>
<evidence type="ECO:0000256" key="10">
    <source>
        <dbReference type="ARBA" id="ARBA00023180"/>
    </source>
</evidence>
<evidence type="ECO:0000256" key="12">
    <source>
        <dbReference type="ARBA" id="ARBA00023303"/>
    </source>
</evidence>
<dbReference type="GO" id="GO:0016020">
    <property type="term" value="C:membrane"/>
    <property type="evidence" value="ECO:0007669"/>
    <property type="project" value="UniProtKB-SubCell"/>
</dbReference>
<evidence type="ECO:0000256" key="13">
    <source>
        <dbReference type="RuleBase" id="RU000679"/>
    </source>
</evidence>
<evidence type="ECO:0000256" key="11">
    <source>
        <dbReference type="ARBA" id="ARBA00023201"/>
    </source>
</evidence>
<dbReference type="InterPro" id="IPR001873">
    <property type="entry name" value="ENaC"/>
</dbReference>
<comment type="subcellular location">
    <subcellularLocation>
        <location evidence="1">Membrane</location>
        <topology evidence="1">Multi-pass membrane protein</topology>
    </subcellularLocation>
</comment>
<feature type="non-terminal residue" evidence="15">
    <location>
        <position position="1"/>
    </location>
</feature>
<keyword evidence="9 14" id="KW-0472">Membrane</keyword>
<evidence type="ECO:0000256" key="9">
    <source>
        <dbReference type="ARBA" id="ARBA00023136"/>
    </source>
</evidence>
<accession>A0AA36CGT6</accession>
<keyword evidence="12 13" id="KW-0407">Ion channel</keyword>
<dbReference type="EMBL" id="CATQJA010001768">
    <property type="protein sequence ID" value="CAJ0568558.1"/>
    <property type="molecule type" value="Genomic_DNA"/>
</dbReference>
<dbReference type="AlphaFoldDB" id="A0AA36CGT6"/>
<dbReference type="EMBL" id="CATQJA010002633">
    <property type="protein sequence ID" value="CAJ0574795.1"/>
    <property type="molecule type" value="Genomic_DNA"/>
</dbReference>
<keyword evidence="11 13" id="KW-0739">Sodium transport</keyword>
<keyword evidence="4 13" id="KW-0894">Sodium channel</keyword>
<reference evidence="15" key="1">
    <citation type="submission" date="2023-06" db="EMBL/GenBank/DDBJ databases">
        <authorList>
            <person name="Delattre M."/>
        </authorList>
    </citation>
    <scope>NUCLEOTIDE SEQUENCE</scope>
    <source>
        <strain evidence="15">AF72</strain>
    </source>
</reference>
<evidence type="ECO:0000256" key="14">
    <source>
        <dbReference type="SAM" id="Phobius"/>
    </source>
</evidence>
<dbReference type="Pfam" id="PF00858">
    <property type="entry name" value="ASC"/>
    <property type="match status" value="1"/>
</dbReference>
<name>A0AA36CGT6_9BILA</name>
<keyword evidence="6 14" id="KW-1133">Transmembrane helix</keyword>
<proteinExistence type="inferred from homology"/>
<sequence>MTNGDAESARSMSIYTLQRSATNVSRRIAVSARTNSESTTAVTPPTVFPEKCSCRYLWRKELHGLSQLMMSHSLEMRLFWLLVLLGCFGAAIWNAQYILGAYVNMKREIGGHTQVAYRDLMKYMLAGSGFDYVNVQNFSDSYTRTLQLNLDIWQANRTTQQLFDFVFKKNSINCSEFFKQCTQGARDVNCCDIFEPTYVMLRGRCFKLKSYEQKDADELAKLRLFINNIPSPIVADGWQPNLIMYLGDENPETSTFPRYYLNLNSWNKFRFSLRLLISLPDNPRCSTSTRNQGFYTCYVYTWVHSLVEKYGCALPYYKETLDYLWNVPVCDVATVVANYSDIKWPRLERFKCLPACSRREISIDWTSAPNNAIDASAYGYRLEAAFNELQVSTHQRKHRQF</sequence>
<evidence type="ECO:0000256" key="7">
    <source>
        <dbReference type="ARBA" id="ARBA00023053"/>
    </source>
</evidence>
<keyword evidence="3 13" id="KW-0813">Transport</keyword>
<keyword evidence="5 13" id="KW-0812">Transmembrane</keyword>
<evidence type="ECO:0000256" key="8">
    <source>
        <dbReference type="ARBA" id="ARBA00023065"/>
    </source>
</evidence>
<evidence type="ECO:0000313" key="16">
    <source>
        <dbReference type="EMBL" id="CAJ0574795.1"/>
    </source>
</evidence>
<evidence type="ECO:0000256" key="1">
    <source>
        <dbReference type="ARBA" id="ARBA00004141"/>
    </source>
</evidence>
<evidence type="ECO:0000256" key="3">
    <source>
        <dbReference type="ARBA" id="ARBA00022448"/>
    </source>
</evidence>
<dbReference type="Proteomes" id="UP001177023">
    <property type="component" value="Unassembled WGS sequence"/>
</dbReference>
<evidence type="ECO:0000256" key="2">
    <source>
        <dbReference type="ARBA" id="ARBA00007193"/>
    </source>
</evidence>
<gene>
    <name evidence="16" type="ORF">MSPICULIGERA_LOCUS13122</name>
    <name evidence="15" type="ORF">MSPICULIGERA_LOCUS7075</name>
</gene>
<keyword evidence="7" id="KW-0915">Sodium</keyword>
<evidence type="ECO:0000256" key="5">
    <source>
        <dbReference type="ARBA" id="ARBA00022692"/>
    </source>
</evidence>
<evidence type="ECO:0000256" key="4">
    <source>
        <dbReference type="ARBA" id="ARBA00022461"/>
    </source>
</evidence>
<keyword evidence="10" id="KW-0325">Glycoprotein</keyword>
<comment type="caution">
    <text evidence="15">The sequence shown here is derived from an EMBL/GenBank/DDBJ whole genome shotgun (WGS) entry which is preliminary data.</text>
</comment>
<feature type="transmembrane region" description="Helical" evidence="14">
    <location>
        <begin position="78"/>
        <end position="99"/>
    </location>
</feature>